<feature type="compositionally biased region" description="Polar residues" evidence="1">
    <location>
        <begin position="60"/>
        <end position="75"/>
    </location>
</feature>
<proteinExistence type="predicted"/>
<evidence type="ECO:0000256" key="1">
    <source>
        <dbReference type="SAM" id="MobiDB-lite"/>
    </source>
</evidence>
<gene>
    <name evidence="2" type="ORF">PCAMFM013_S007g000247</name>
</gene>
<feature type="compositionally biased region" description="Basic residues" evidence="1">
    <location>
        <begin position="146"/>
        <end position="158"/>
    </location>
</feature>
<feature type="region of interest" description="Disordered" evidence="1">
    <location>
        <begin position="46"/>
        <end position="174"/>
    </location>
</feature>
<sequence length="174" mass="19807">MEQAIATGPSTPPEQTSLAWELGNIPVPPSFNTCAEDSVSFEELEVPSTNHKRNFPRPTKQISVQRSPTPMVSQKKSPRKLLPAISFVRNRHGIHSETSPKVPRRKRKHKAVTPSHGRKKRTNLQSMRTKMQKTPEKQSISSGHEKTRRTKLKPKGNKHRTEDTDEKDPSYICR</sequence>
<evidence type="ECO:0000313" key="2">
    <source>
        <dbReference type="EMBL" id="CRL22266.1"/>
    </source>
</evidence>
<feature type="compositionally biased region" description="Basic residues" evidence="1">
    <location>
        <begin position="102"/>
        <end position="122"/>
    </location>
</feature>
<dbReference type="AlphaFoldDB" id="A0A0G4P7H1"/>
<keyword evidence="3" id="KW-1185">Reference proteome</keyword>
<protein>
    <submittedName>
        <fullName evidence="2">Str. FM013</fullName>
    </submittedName>
</protein>
<dbReference type="EMBL" id="HG793140">
    <property type="protein sequence ID" value="CRL22266.1"/>
    <property type="molecule type" value="Genomic_DNA"/>
</dbReference>
<dbReference type="Proteomes" id="UP000053732">
    <property type="component" value="Unassembled WGS sequence"/>
</dbReference>
<evidence type="ECO:0000313" key="3">
    <source>
        <dbReference type="Proteomes" id="UP000053732"/>
    </source>
</evidence>
<accession>A0A0G4P7H1</accession>
<organism evidence="2 3">
    <name type="scientific">Penicillium camemberti (strain FM 013)</name>
    <dbReference type="NCBI Taxonomy" id="1429867"/>
    <lineage>
        <taxon>Eukaryota</taxon>
        <taxon>Fungi</taxon>
        <taxon>Dikarya</taxon>
        <taxon>Ascomycota</taxon>
        <taxon>Pezizomycotina</taxon>
        <taxon>Eurotiomycetes</taxon>
        <taxon>Eurotiomycetidae</taxon>
        <taxon>Eurotiales</taxon>
        <taxon>Aspergillaceae</taxon>
        <taxon>Penicillium</taxon>
    </lineage>
</organism>
<reference evidence="2 3" key="1">
    <citation type="journal article" date="2014" name="Nat. Commun.">
        <title>Multiple recent horizontal transfers of a large genomic region in cheese making fungi.</title>
        <authorList>
            <person name="Cheeseman K."/>
            <person name="Ropars J."/>
            <person name="Renault P."/>
            <person name="Dupont J."/>
            <person name="Gouzy J."/>
            <person name="Branca A."/>
            <person name="Abraham A.L."/>
            <person name="Ceppi M."/>
            <person name="Conseiller E."/>
            <person name="Debuchy R."/>
            <person name="Malagnac F."/>
            <person name="Goarin A."/>
            <person name="Silar P."/>
            <person name="Lacoste S."/>
            <person name="Sallet E."/>
            <person name="Bensimon A."/>
            <person name="Giraud T."/>
            <person name="Brygoo Y."/>
        </authorList>
    </citation>
    <scope>NUCLEOTIDE SEQUENCE [LARGE SCALE GENOMIC DNA]</scope>
    <source>
        <strain evidence="3">FM 013</strain>
    </source>
</reference>
<name>A0A0G4P7H1_PENC3</name>